<evidence type="ECO:0000256" key="1">
    <source>
        <dbReference type="ARBA" id="ARBA00006594"/>
    </source>
</evidence>
<dbReference type="GO" id="GO:0032259">
    <property type="term" value="P:methylation"/>
    <property type="evidence" value="ECO:0007669"/>
    <property type="project" value="UniProtKB-KW"/>
</dbReference>
<dbReference type="InterPro" id="IPR044946">
    <property type="entry name" value="Restrct_endonuc_typeI_TRD_sf"/>
</dbReference>
<evidence type="ECO:0000256" key="8">
    <source>
        <dbReference type="ARBA" id="ARBA00047942"/>
    </source>
</evidence>
<keyword evidence="3 10" id="KW-0489">Methyltransferase</keyword>
<dbReference type="Gene3D" id="3.40.50.150">
    <property type="entry name" value="Vaccinia Virus protein VP39"/>
    <property type="match status" value="1"/>
</dbReference>
<proteinExistence type="inferred from homology"/>
<evidence type="ECO:0000256" key="2">
    <source>
        <dbReference type="ARBA" id="ARBA00011900"/>
    </source>
</evidence>
<dbReference type="PANTHER" id="PTHR42933">
    <property type="entry name" value="SLR6095 PROTEIN"/>
    <property type="match status" value="1"/>
</dbReference>
<dbReference type="PANTHER" id="PTHR42933:SF4">
    <property type="entry name" value="TYPE I RESTRICTION ENZYME ECOKI METHYLASE SUBUNIT"/>
    <property type="match status" value="1"/>
</dbReference>
<evidence type="ECO:0000256" key="4">
    <source>
        <dbReference type="ARBA" id="ARBA00022679"/>
    </source>
</evidence>
<dbReference type="Pfam" id="PF02384">
    <property type="entry name" value="N6_Mtase"/>
    <property type="match status" value="1"/>
</dbReference>
<keyword evidence="5" id="KW-0949">S-adenosyl-L-methionine</keyword>
<name>A0A7X1XI72_9PSED</name>
<evidence type="ECO:0000256" key="3">
    <source>
        <dbReference type="ARBA" id="ARBA00022603"/>
    </source>
</evidence>
<dbReference type="Proteomes" id="UP000489190">
    <property type="component" value="Unassembled WGS sequence"/>
</dbReference>
<feature type="domain" description="DNA methylase adenine-specific" evidence="9">
    <location>
        <begin position="193"/>
        <end position="393"/>
    </location>
</feature>
<dbReference type="GO" id="GO:0009007">
    <property type="term" value="F:site-specific DNA-methyltransferase (adenine-specific) activity"/>
    <property type="evidence" value="ECO:0007669"/>
    <property type="project" value="UniProtKB-EC"/>
</dbReference>
<comment type="caution">
    <text evidence="10">The sequence shown here is derived from an EMBL/GenBank/DDBJ whole genome shotgun (WGS) entry which is preliminary data.</text>
</comment>
<gene>
    <name evidence="10" type="ORF">GHO39_21255</name>
</gene>
<dbReference type="EMBL" id="WIWI01000068">
    <property type="protein sequence ID" value="MQT91644.1"/>
    <property type="molecule type" value="Genomic_DNA"/>
</dbReference>
<protein>
    <recommendedName>
        <fullName evidence="2">site-specific DNA-methyltransferase (adenine-specific)</fullName>
        <ecNumber evidence="2">2.1.1.72</ecNumber>
    </recommendedName>
</protein>
<keyword evidence="6" id="KW-0680">Restriction system</keyword>
<evidence type="ECO:0000313" key="10">
    <source>
        <dbReference type="EMBL" id="MQT91644.1"/>
    </source>
</evidence>
<sequence length="597" mass="64995">MEATMQEKIITQLQESLEAIQLTSAKTLELALQVLAWVKLSSTGELSDDLSLSTTLLDEPSRLLQVLTRLAQEGDLIGQAFANGTDFGRLDPRLLQPALTLALRLDQAGMLKNFDPVRAISSLSPKFSQEPDLPLEVTALLAGLAGVLPGEDVYVPWDSRGTLAASVTSADTDVYLESPMLSAVPALISLLSDHRFQVHYADPIRTPSAVENGQLRQFDVAVAFPPMGIRYSADVTNNDWFSRFPEKTTSGAVLAILHLLRQAKRRVVIAVSNSLLFSAGAERSLREDLVRQGKVEKVISMPAGLLANTNIAFSILVLNPTGGLDKIQFINADTAYFRESVSKAKCQMINVDKLVTQIESNADTDNQVHASVEGVLKNDAQLQVSRYVLPDTTKQLQALLNQSRTVVLKSLVSTVRPMPVTSQDDDSIGVWEVGAADLPPYGYISTPGRALKVEPFALTKHAKQFLRPLDIVLIVKGSVGKVGIVPHDVPPPGADGWVAGQSAIVLRADATDPIDPRALFLQLRSELGRELLSGIVSGATIQLIQLRELERLEILLPDAAICQQAIETLEKEARLQKEINHLRQEQSLLASDLWSLT</sequence>
<dbReference type="SUPFAM" id="SSF116734">
    <property type="entry name" value="DNA methylase specificity domain"/>
    <property type="match status" value="1"/>
</dbReference>
<comment type="catalytic activity">
    <reaction evidence="8">
        <text>a 2'-deoxyadenosine in DNA + S-adenosyl-L-methionine = an N(6)-methyl-2'-deoxyadenosine in DNA + S-adenosyl-L-homocysteine + H(+)</text>
        <dbReference type="Rhea" id="RHEA:15197"/>
        <dbReference type="Rhea" id="RHEA-COMP:12418"/>
        <dbReference type="Rhea" id="RHEA-COMP:12419"/>
        <dbReference type="ChEBI" id="CHEBI:15378"/>
        <dbReference type="ChEBI" id="CHEBI:57856"/>
        <dbReference type="ChEBI" id="CHEBI:59789"/>
        <dbReference type="ChEBI" id="CHEBI:90615"/>
        <dbReference type="ChEBI" id="CHEBI:90616"/>
        <dbReference type="EC" id="2.1.1.72"/>
    </reaction>
</comment>
<dbReference type="GO" id="GO:0003677">
    <property type="term" value="F:DNA binding"/>
    <property type="evidence" value="ECO:0007669"/>
    <property type="project" value="UniProtKB-KW"/>
</dbReference>
<evidence type="ECO:0000256" key="5">
    <source>
        <dbReference type="ARBA" id="ARBA00022691"/>
    </source>
</evidence>
<dbReference type="InterPro" id="IPR003356">
    <property type="entry name" value="DNA_methylase_A-5"/>
</dbReference>
<evidence type="ECO:0000256" key="6">
    <source>
        <dbReference type="ARBA" id="ARBA00022747"/>
    </source>
</evidence>
<keyword evidence="7" id="KW-0238">DNA-binding</keyword>
<comment type="similarity">
    <text evidence="1">Belongs to the N(4)/N(6)-methyltransferase family.</text>
</comment>
<keyword evidence="4" id="KW-0808">Transferase</keyword>
<dbReference type="SUPFAM" id="SSF53335">
    <property type="entry name" value="S-adenosyl-L-methionine-dependent methyltransferases"/>
    <property type="match status" value="1"/>
</dbReference>
<dbReference type="GO" id="GO:0008170">
    <property type="term" value="F:N-methyltransferase activity"/>
    <property type="evidence" value="ECO:0007669"/>
    <property type="project" value="InterPro"/>
</dbReference>
<dbReference type="EC" id="2.1.1.72" evidence="2"/>
<dbReference type="GO" id="GO:0009307">
    <property type="term" value="P:DNA restriction-modification system"/>
    <property type="evidence" value="ECO:0007669"/>
    <property type="project" value="UniProtKB-KW"/>
</dbReference>
<dbReference type="InterPro" id="IPR029063">
    <property type="entry name" value="SAM-dependent_MTases_sf"/>
</dbReference>
<reference evidence="10 11" key="1">
    <citation type="submission" date="2019-10" db="EMBL/GenBank/DDBJ databases">
        <title>Evaluation of single-gene subtyping targets for Pseudomonas.</title>
        <authorList>
            <person name="Reichler S.J."/>
            <person name="Orsi R.H."/>
            <person name="Wiedmann M."/>
            <person name="Martin N.H."/>
            <person name="Murphy S.I."/>
        </authorList>
    </citation>
    <scope>NUCLEOTIDE SEQUENCE [LARGE SCALE GENOMIC DNA]</scope>
    <source>
        <strain evidence="10 11">FSL R10-3254</strain>
    </source>
</reference>
<evidence type="ECO:0000313" key="11">
    <source>
        <dbReference type="Proteomes" id="UP000489190"/>
    </source>
</evidence>
<dbReference type="CDD" id="cd16961">
    <property type="entry name" value="RMtype1_S_TRD-CR_like"/>
    <property type="match status" value="1"/>
</dbReference>
<evidence type="ECO:0000259" key="9">
    <source>
        <dbReference type="Pfam" id="PF02384"/>
    </source>
</evidence>
<dbReference type="InterPro" id="IPR051537">
    <property type="entry name" value="DNA_Adenine_Mtase"/>
</dbReference>
<evidence type="ECO:0000256" key="7">
    <source>
        <dbReference type="ARBA" id="ARBA00023125"/>
    </source>
</evidence>
<dbReference type="AlphaFoldDB" id="A0A7X1XI72"/>
<dbReference type="Gene3D" id="3.90.220.20">
    <property type="entry name" value="DNA methylase specificity domains"/>
    <property type="match status" value="1"/>
</dbReference>
<organism evidence="10 11">
    <name type="scientific">Pseudomonas helleri</name>
    <dbReference type="NCBI Taxonomy" id="1608996"/>
    <lineage>
        <taxon>Bacteria</taxon>
        <taxon>Pseudomonadati</taxon>
        <taxon>Pseudomonadota</taxon>
        <taxon>Gammaproteobacteria</taxon>
        <taxon>Pseudomonadales</taxon>
        <taxon>Pseudomonadaceae</taxon>
        <taxon>Pseudomonas</taxon>
    </lineage>
</organism>
<accession>A0A7X1XI72</accession>